<evidence type="ECO:0000256" key="1">
    <source>
        <dbReference type="SAM" id="Phobius"/>
    </source>
</evidence>
<dbReference type="HOGENOM" id="CLU_012175_0_0_1"/>
<comment type="caution">
    <text evidence="2">The sequence shown here is derived from an EMBL/GenBank/DDBJ whole genome shotgun (WGS) entry which is preliminary data.</text>
</comment>
<dbReference type="GeneID" id="25279994"/>
<keyword evidence="1" id="KW-1133">Transmembrane helix</keyword>
<dbReference type="RefSeq" id="XP_013262807.1">
    <property type="nucleotide sequence ID" value="XM_013407353.1"/>
</dbReference>
<dbReference type="VEuPathDB" id="FungiDB:A1O9_05067"/>
<accession>A0A072PKD9</accession>
<dbReference type="OrthoDB" id="3525430at2759"/>
<protein>
    <submittedName>
        <fullName evidence="2">Uncharacterized protein</fullName>
    </submittedName>
</protein>
<evidence type="ECO:0000313" key="2">
    <source>
        <dbReference type="EMBL" id="KEF60217.1"/>
    </source>
</evidence>
<keyword evidence="1" id="KW-0812">Transmembrane</keyword>
<dbReference type="AlphaFoldDB" id="A0A072PKD9"/>
<dbReference type="Proteomes" id="UP000027920">
    <property type="component" value="Unassembled WGS sequence"/>
</dbReference>
<organism evidence="2 3">
    <name type="scientific">Exophiala aquamarina CBS 119918</name>
    <dbReference type="NCBI Taxonomy" id="1182545"/>
    <lineage>
        <taxon>Eukaryota</taxon>
        <taxon>Fungi</taxon>
        <taxon>Dikarya</taxon>
        <taxon>Ascomycota</taxon>
        <taxon>Pezizomycotina</taxon>
        <taxon>Eurotiomycetes</taxon>
        <taxon>Chaetothyriomycetidae</taxon>
        <taxon>Chaetothyriales</taxon>
        <taxon>Herpotrichiellaceae</taxon>
        <taxon>Exophiala</taxon>
    </lineage>
</organism>
<dbReference type="EMBL" id="AMGV01000003">
    <property type="protein sequence ID" value="KEF60217.1"/>
    <property type="molecule type" value="Genomic_DNA"/>
</dbReference>
<evidence type="ECO:0000313" key="3">
    <source>
        <dbReference type="Proteomes" id="UP000027920"/>
    </source>
</evidence>
<sequence length="691" mass="76628">MTIDANIETVEALDPSSNDSTGEDDTVIAQSNHNGWVNPEDLTPMPQCIAQQDQSTWLSAMTRCTSKRCTSHFGIICTHHQWLTQLTCLGFELSPSVIKGYLPYCSRSVLAKAQLYQWVRKATGRTWLVDIGDTNGLGNLSPASLAQGYAAVDVIHKAPTCLSASSSASSMEAFQHVIASCSFTETTRHTGNEFRAWEYSEPLRSMIALDSETVGYDLTQHGIRRGDYFDKECFCSEFTGISDWEPCAGREEIDLTKERLWMHATCGLKAVPDNWNDGLKTTAFAFIPVEDWVWPTRVADMPKQVVELADQCATDACEIDSGGYCRVVPAVDRACFCRDISYDSCGCACQMFETRADYVHWLHGLCGNVQGWHGLPEDWQQLAAPTPLDMIPWRWSLKPSKSNDTDLASMWYLTSSKGGETCPSTEWKLGSFALINIATFLAPSLVRMMGMNRLTQGSLGLPDSQNWVFAGISIAALQLLANWFNVSLVHAATGYGHVPVVHLMLLWCTMPRLTLLRSLVPGVQPLEAVNLSAAGSCLLAEIILQGLSSYYMIITVNYGREHSFYAKGMERLAGSTPAQFIYAGALLWLIVVVILAFAALMARRNEYWPLIEEKVAYHWIDKSRALENASLMKSQAANYRVYGTLPVEGRQHDVVPQKASRKPHAVAVTSVLLCVAQWLFWGGFITLSLEE</sequence>
<proteinExistence type="predicted"/>
<keyword evidence="1" id="KW-0472">Membrane</keyword>
<gene>
    <name evidence="2" type="ORF">A1O9_05067</name>
</gene>
<keyword evidence="3" id="KW-1185">Reference proteome</keyword>
<reference evidence="2 3" key="1">
    <citation type="submission" date="2013-03" db="EMBL/GenBank/DDBJ databases">
        <title>The Genome Sequence of Exophiala aquamarina CBS 119918.</title>
        <authorList>
            <consortium name="The Broad Institute Genomics Platform"/>
            <person name="Cuomo C."/>
            <person name="de Hoog S."/>
            <person name="Gorbushina A."/>
            <person name="Walker B."/>
            <person name="Young S.K."/>
            <person name="Zeng Q."/>
            <person name="Gargeya S."/>
            <person name="Fitzgerald M."/>
            <person name="Haas B."/>
            <person name="Abouelleil A."/>
            <person name="Allen A.W."/>
            <person name="Alvarado L."/>
            <person name="Arachchi H.M."/>
            <person name="Berlin A.M."/>
            <person name="Chapman S.B."/>
            <person name="Gainer-Dewar J."/>
            <person name="Goldberg J."/>
            <person name="Griggs A."/>
            <person name="Gujja S."/>
            <person name="Hansen M."/>
            <person name="Howarth C."/>
            <person name="Imamovic A."/>
            <person name="Ireland A."/>
            <person name="Larimer J."/>
            <person name="McCowan C."/>
            <person name="Murphy C."/>
            <person name="Pearson M."/>
            <person name="Poon T.W."/>
            <person name="Priest M."/>
            <person name="Roberts A."/>
            <person name="Saif S."/>
            <person name="Shea T."/>
            <person name="Sisk P."/>
            <person name="Sykes S."/>
            <person name="Wortman J."/>
            <person name="Nusbaum C."/>
            <person name="Birren B."/>
        </authorList>
    </citation>
    <scope>NUCLEOTIDE SEQUENCE [LARGE SCALE GENOMIC DNA]</scope>
    <source>
        <strain evidence="2 3">CBS 119918</strain>
    </source>
</reference>
<feature type="transmembrane region" description="Helical" evidence="1">
    <location>
        <begin position="665"/>
        <end position="689"/>
    </location>
</feature>
<name>A0A072PKD9_9EURO</name>
<feature type="transmembrane region" description="Helical" evidence="1">
    <location>
        <begin position="580"/>
        <end position="602"/>
    </location>
</feature>